<evidence type="ECO:0000256" key="2">
    <source>
        <dbReference type="ARBA" id="ARBA00022695"/>
    </source>
</evidence>
<keyword evidence="3" id="KW-0460">Magnesium</keyword>
<dbReference type="InterPro" id="IPR050065">
    <property type="entry name" value="GlmU-like"/>
</dbReference>
<dbReference type="GO" id="GO:0016779">
    <property type="term" value="F:nucleotidyltransferase activity"/>
    <property type="evidence" value="ECO:0007669"/>
    <property type="project" value="UniProtKB-KW"/>
</dbReference>
<protein>
    <submittedName>
        <fullName evidence="5">Mannose-1-phosphate guanylyltransferase</fullName>
    </submittedName>
</protein>
<dbReference type="SUPFAM" id="SSF53448">
    <property type="entry name" value="Nucleotide-diphospho-sugar transferases"/>
    <property type="match status" value="1"/>
</dbReference>
<gene>
    <name evidence="5" type="ORF">GCM10017620_04390</name>
</gene>
<dbReference type="Pfam" id="PF12804">
    <property type="entry name" value="NTP_transf_3"/>
    <property type="match status" value="1"/>
</dbReference>
<dbReference type="PANTHER" id="PTHR43584">
    <property type="entry name" value="NUCLEOTIDYL TRANSFERASE"/>
    <property type="match status" value="1"/>
</dbReference>
<dbReference type="InterPro" id="IPR029044">
    <property type="entry name" value="Nucleotide-diphossugar_trans"/>
</dbReference>
<dbReference type="Gene3D" id="3.90.550.10">
    <property type="entry name" value="Spore Coat Polysaccharide Biosynthesis Protein SpsA, Chain A"/>
    <property type="match status" value="1"/>
</dbReference>
<evidence type="ECO:0000256" key="3">
    <source>
        <dbReference type="ARBA" id="ARBA00022842"/>
    </source>
</evidence>
<accession>A0ABQ5T4I8</accession>
<comment type="caution">
    <text evidence="5">The sequence shown here is derived from an EMBL/GenBank/DDBJ whole genome shotgun (WGS) entry which is preliminary data.</text>
</comment>
<evidence type="ECO:0000259" key="4">
    <source>
        <dbReference type="Pfam" id="PF12804"/>
    </source>
</evidence>
<keyword evidence="1" id="KW-0808">Transferase</keyword>
<name>A0ABQ5T4I8_9CAUL</name>
<evidence type="ECO:0000256" key="1">
    <source>
        <dbReference type="ARBA" id="ARBA00022679"/>
    </source>
</evidence>
<keyword evidence="2 5" id="KW-0548">Nucleotidyltransferase</keyword>
<evidence type="ECO:0000313" key="5">
    <source>
        <dbReference type="EMBL" id="GLK47466.1"/>
    </source>
</evidence>
<proteinExistence type="predicted"/>
<reference evidence="5" key="2">
    <citation type="submission" date="2023-01" db="EMBL/GenBank/DDBJ databases">
        <authorList>
            <person name="Sun Q."/>
            <person name="Evtushenko L."/>
        </authorList>
    </citation>
    <scope>NUCLEOTIDE SEQUENCE</scope>
    <source>
        <strain evidence="5">VKM B-1499</strain>
    </source>
</reference>
<dbReference type="InterPro" id="IPR025877">
    <property type="entry name" value="MobA-like_NTP_Trfase"/>
</dbReference>
<keyword evidence="6" id="KW-1185">Reference proteome</keyword>
<dbReference type="NCBIfam" id="NF045697">
    <property type="entry name" value="MurNAcPUrMurU"/>
    <property type="match status" value="1"/>
</dbReference>
<organism evidence="5 6">
    <name type="scientific">Brevundimonas intermedia</name>
    <dbReference type="NCBI Taxonomy" id="74315"/>
    <lineage>
        <taxon>Bacteria</taxon>
        <taxon>Pseudomonadati</taxon>
        <taxon>Pseudomonadota</taxon>
        <taxon>Alphaproteobacteria</taxon>
        <taxon>Caulobacterales</taxon>
        <taxon>Caulobacteraceae</taxon>
        <taxon>Brevundimonas</taxon>
    </lineage>
</organism>
<dbReference type="PANTHER" id="PTHR43584:SF8">
    <property type="entry name" value="N-ACETYLMURAMATE ALPHA-1-PHOSPHATE URIDYLYLTRANSFERASE"/>
    <property type="match status" value="1"/>
</dbReference>
<dbReference type="InterPro" id="IPR054913">
    <property type="entry name" value="MurNAcPUrMurU"/>
</dbReference>
<dbReference type="EMBL" id="BSFD01000001">
    <property type="protein sequence ID" value="GLK47466.1"/>
    <property type="molecule type" value="Genomic_DNA"/>
</dbReference>
<sequence length="246" mass="26473">MTAPKNALKTARKTAMVLAAGLGTRMRPLTDDRPKALVEVGGRALIDHVLDRLADAGVEQAVVNVHWFADRLEAHLAARGRGPRIIISDERAELLETGGGLKKAHPLLGEDPVFVANIDSVWIDRGEALADLVRLWNPDTMDAALLLARREGSIGFEGDGDFFLAEDGKLTFRGDAPSAPFAYMGVHITHPGYADHGPDGPFSLSPLWRKSAAEGRLYGCVLNGDWMHVGDPQARDQAEAKLAGDA</sequence>
<feature type="domain" description="MobA-like NTP transferase" evidence="4">
    <location>
        <begin position="15"/>
        <end position="145"/>
    </location>
</feature>
<dbReference type="Proteomes" id="UP001143509">
    <property type="component" value="Unassembled WGS sequence"/>
</dbReference>
<reference evidence="5" key="1">
    <citation type="journal article" date="2014" name="Int. J. Syst. Evol. Microbiol.">
        <title>Complete genome of a new Firmicutes species belonging to the dominant human colonic microbiota ('Ruminococcus bicirculans') reveals two chromosomes and a selective capacity to utilize plant glucans.</title>
        <authorList>
            <consortium name="NISC Comparative Sequencing Program"/>
            <person name="Wegmann U."/>
            <person name="Louis P."/>
            <person name="Goesmann A."/>
            <person name="Henrissat B."/>
            <person name="Duncan S.H."/>
            <person name="Flint H.J."/>
        </authorList>
    </citation>
    <scope>NUCLEOTIDE SEQUENCE</scope>
    <source>
        <strain evidence="5">VKM B-1499</strain>
    </source>
</reference>
<dbReference type="CDD" id="cd06422">
    <property type="entry name" value="NTP_transferase_like_1"/>
    <property type="match status" value="1"/>
</dbReference>
<evidence type="ECO:0000313" key="6">
    <source>
        <dbReference type="Proteomes" id="UP001143509"/>
    </source>
</evidence>